<dbReference type="Proteomes" id="UP000292262">
    <property type="component" value="Unassembled WGS sequence"/>
</dbReference>
<dbReference type="SUPFAM" id="SSF82185">
    <property type="entry name" value="Histone H3 K4-specific methyltransferase SET7/9 N-terminal domain"/>
    <property type="match status" value="1"/>
</dbReference>
<evidence type="ECO:0000313" key="2">
    <source>
        <dbReference type="Proteomes" id="UP000292262"/>
    </source>
</evidence>
<dbReference type="RefSeq" id="WP_130285302.1">
    <property type="nucleotide sequence ID" value="NZ_SGXE01000001.1"/>
</dbReference>
<sequence length="151" mass="17424">MKKVVTLSMMWSLCTCSQTSSEIDTVGQSMIPMSDTYQKAAPVYGNQYFENGKKKPYTGILYGKYDNGQLMTLQEYTDGIGNGTWVQFNPDGTKQEQGTYKENRVEGPVTQYWEDGSVKAKGYYRHWKQPIGKWTYYDRKGNIVHTMTYTR</sequence>
<dbReference type="AlphaFoldDB" id="A0A4Q7PG49"/>
<dbReference type="InterPro" id="IPR011652">
    <property type="entry name" value="MORN_2"/>
</dbReference>
<organism evidence="1 2">
    <name type="scientific">Aquimarina brevivitae</name>
    <dbReference type="NCBI Taxonomy" id="323412"/>
    <lineage>
        <taxon>Bacteria</taxon>
        <taxon>Pseudomonadati</taxon>
        <taxon>Bacteroidota</taxon>
        <taxon>Flavobacteriia</taxon>
        <taxon>Flavobacteriales</taxon>
        <taxon>Flavobacteriaceae</taxon>
        <taxon>Aquimarina</taxon>
    </lineage>
</organism>
<evidence type="ECO:0000313" key="1">
    <source>
        <dbReference type="EMBL" id="RZS99466.1"/>
    </source>
</evidence>
<dbReference type="Pfam" id="PF07661">
    <property type="entry name" value="MORN_2"/>
    <property type="match status" value="2"/>
</dbReference>
<name>A0A4Q7PG49_9FLAO</name>
<reference evidence="1 2" key="1">
    <citation type="submission" date="2019-02" db="EMBL/GenBank/DDBJ databases">
        <title>Genomic Encyclopedia of Type Strains, Phase IV (KMG-IV): sequencing the most valuable type-strain genomes for metagenomic binning, comparative biology and taxonomic classification.</title>
        <authorList>
            <person name="Goeker M."/>
        </authorList>
    </citation>
    <scope>NUCLEOTIDE SEQUENCE [LARGE SCALE GENOMIC DNA]</scope>
    <source>
        <strain evidence="1 2">DSM 17196</strain>
    </source>
</reference>
<comment type="caution">
    <text evidence="1">The sequence shown here is derived from an EMBL/GenBank/DDBJ whole genome shotgun (WGS) entry which is preliminary data.</text>
</comment>
<dbReference type="EMBL" id="SGXE01000001">
    <property type="protein sequence ID" value="RZS99466.1"/>
    <property type="molecule type" value="Genomic_DNA"/>
</dbReference>
<gene>
    <name evidence="1" type="ORF">EV197_0683</name>
</gene>
<keyword evidence="2" id="KW-1185">Reference proteome</keyword>
<accession>A0A4Q7PG49</accession>
<protein>
    <submittedName>
        <fullName evidence="1">MORN repeat protein</fullName>
    </submittedName>
</protein>
<dbReference type="Gene3D" id="3.90.930.1">
    <property type="match status" value="1"/>
</dbReference>
<proteinExistence type="predicted"/>
<dbReference type="OrthoDB" id="7342920at2"/>